<reference evidence="2 3" key="1">
    <citation type="submission" date="2016-08" db="EMBL/GenBank/DDBJ databases">
        <authorList>
            <person name="Seilhamer J.J."/>
        </authorList>
    </citation>
    <scope>NUCLEOTIDE SEQUENCE [LARGE SCALE GENOMIC DNA]</scope>
    <source>
        <strain evidence="2 3">NML150140-1</strain>
    </source>
</reference>
<dbReference type="Gene3D" id="3.30.2220.10">
    <property type="entry name" value="rbstp2171"/>
    <property type="match status" value="1"/>
</dbReference>
<proteinExistence type="predicted"/>
<evidence type="ECO:0000259" key="1">
    <source>
        <dbReference type="Pfam" id="PF20941"/>
    </source>
</evidence>
<feature type="domain" description="DUF6848" evidence="1">
    <location>
        <begin position="13"/>
        <end position="111"/>
    </location>
</feature>
<dbReference type="Proteomes" id="UP000094271">
    <property type="component" value="Unassembled WGS sequence"/>
</dbReference>
<dbReference type="EMBL" id="MEHA01000011">
    <property type="protein sequence ID" value="ODR50452.1"/>
    <property type="molecule type" value="Genomic_DNA"/>
</dbReference>
<comment type="caution">
    <text evidence="2">The sequence shown here is derived from an EMBL/GenBank/DDBJ whole genome shotgun (WGS) entry which is preliminary data.</text>
</comment>
<dbReference type="AlphaFoldDB" id="A0A1E3UGX7"/>
<protein>
    <recommendedName>
        <fullName evidence="1">DUF6848 domain-containing protein</fullName>
    </recommendedName>
</protein>
<dbReference type="InterPro" id="IPR049294">
    <property type="entry name" value="DUF6848"/>
</dbReference>
<name>A0A1E3UGX7_9FIRM</name>
<dbReference type="Pfam" id="PF20941">
    <property type="entry name" value="DUF6848"/>
    <property type="match status" value="1"/>
</dbReference>
<sequence length="114" mass="13007">MTELVDIKDIDKLKAKYGEVYQIDITVDEDDENEGNTFRYYFRKPTTASFNRYLKTASKSMAKSTEAFTNDNIVEEQRAEFTAKSQKYPGLPMNCGSKLLSALGLGDNINFRKL</sequence>
<evidence type="ECO:0000313" key="2">
    <source>
        <dbReference type="EMBL" id="ODR50452.1"/>
    </source>
</evidence>
<gene>
    <name evidence="2" type="ORF">BEI59_15975</name>
</gene>
<accession>A0A1E3UGX7</accession>
<evidence type="ECO:0000313" key="3">
    <source>
        <dbReference type="Proteomes" id="UP000094271"/>
    </source>
</evidence>
<organism evidence="2 3">
    <name type="scientific">Eisenbergiella tayi</name>
    <dbReference type="NCBI Taxonomy" id="1432052"/>
    <lineage>
        <taxon>Bacteria</taxon>
        <taxon>Bacillati</taxon>
        <taxon>Bacillota</taxon>
        <taxon>Clostridia</taxon>
        <taxon>Lachnospirales</taxon>
        <taxon>Lachnospiraceae</taxon>
        <taxon>Eisenbergiella</taxon>
    </lineage>
</organism>